<keyword evidence="1" id="KW-0732">Signal</keyword>
<name>A0A8E6EVE2_9BACT</name>
<dbReference type="AlphaFoldDB" id="A0A8E6EVE2"/>
<accession>A0A8E6EVE2</accession>
<protein>
    <recommendedName>
        <fullName evidence="4">DUF5666 domain-containing protein</fullName>
    </recommendedName>
</protein>
<evidence type="ECO:0000313" key="2">
    <source>
        <dbReference type="EMBL" id="QVL32605.1"/>
    </source>
</evidence>
<organism evidence="2 3">
    <name type="scientific">Telmatocola sphagniphila</name>
    <dbReference type="NCBI Taxonomy" id="1123043"/>
    <lineage>
        <taxon>Bacteria</taxon>
        <taxon>Pseudomonadati</taxon>
        <taxon>Planctomycetota</taxon>
        <taxon>Planctomycetia</taxon>
        <taxon>Gemmatales</taxon>
        <taxon>Gemmataceae</taxon>
    </lineage>
</organism>
<reference evidence="2" key="1">
    <citation type="submission" date="2021-05" db="EMBL/GenBank/DDBJ databases">
        <title>Complete genome sequence of the cellulolytic planctomycete Telmatocola sphagniphila SP2T and characterization of the first cellulase from planctomycetes.</title>
        <authorList>
            <person name="Rakitin A.L."/>
            <person name="Beletsky A.V."/>
            <person name="Naumoff D.G."/>
            <person name="Kulichevskaya I.S."/>
            <person name="Mardanov A.V."/>
            <person name="Ravin N.V."/>
            <person name="Dedysh S.N."/>
        </authorList>
    </citation>
    <scope>NUCLEOTIDE SEQUENCE</scope>
    <source>
        <strain evidence="2">SP2T</strain>
    </source>
</reference>
<feature type="signal peptide" evidence="1">
    <location>
        <begin position="1"/>
        <end position="20"/>
    </location>
</feature>
<dbReference type="Proteomes" id="UP000676194">
    <property type="component" value="Chromosome"/>
</dbReference>
<dbReference type="RefSeq" id="WP_213497497.1">
    <property type="nucleotide sequence ID" value="NZ_CP074694.1"/>
</dbReference>
<evidence type="ECO:0008006" key="4">
    <source>
        <dbReference type="Google" id="ProtNLM"/>
    </source>
</evidence>
<feature type="chain" id="PRO_5034635477" description="DUF5666 domain-containing protein" evidence="1">
    <location>
        <begin position="21"/>
        <end position="150"/>
    </location>
</feature>
<gene>
    <name evidence="2" type="ORF">KIH39_01425</name>
</gene>
<sequence>MKIYSLLLIGLFSAIGFVHAEEKVLSKTPAGERAGEIVKISADSVTLKVQEVVPVVSGRHYSTKSQSKEYTYAIDVKAKVKFVPAKKETPPKVEEIAKGEKVVLHLSAVKTRGEDNKVNTSTLVTIIEIYPNPKDKKDSKSSDSKDSNAN</sequence>
<keyword evidence="3" id="KW-1185">Reference proteome</keyword>
<dbReference type="KEGG" id="tsph:KIH39_01425"/>
<dbReference type="EMBL" id="CP074694">
    <property type="protein sequence ID" value="QVL32605.1"/>
    <property type="molecule type" value="Genomic_DNA"/>
</dbReference>
<proteinExistence type="predicted"/>
<evidence type="ECO:0000313" key="3">
    <source>
        <dbReference type="Proteomes" id="UP000676194"/>
    </source>
</evidence>
<evidence type="ECO:0000256" key="1">
    <source>
        <dbReference type="SAM" id="SignalP"/>
    </source>
</evidence>